<keyword evidence="8" id="KW-1185">Reference proteome</keyword>
<evidence type="ECO:0000256" key="5">
    <source>
        <dbReference type="ARBA" id="ARBA00023002"/>
    </source>
</evidence>
<dbReference type="InterPro" id="IPR001834">
    <property type="entry name" value="CBR-like"/>
</dbReference>
<dbReference type="InterPro" id="IPR013121">
    <property type="entry name" value="Fe_red_NAD-bd_6"/>
</dbReference>
<dbReference type="PANTHER" id="PTHR19370">
    <property type="entry name" value="NADH-CYTOCHROME B5 REDUCTASE"/>
    <property type="match status" value="1"/>
</dbReference>
<evidence type="ECO:0000256" key="3">
    <source>
        <dbReference type="ARBA" id="ARBA00022630"/>
    </source>
</evidence>
<comment type="similarity">
    <text evidence="2">Belongs to the flavoprotein pyridine nucleotide cytochrome reductase family.</text>
</comment>
<comment type="caution">
    <text evidence="7">The sequence shown here is derived from an EMBL/GenBank/DDBJ whole genome shotgun (WGS) entry which is preliminary data.</text>
</comment>
<evidence type="ECO:0000313" key="7">
    <source>
        <dbReference type="EMBL" id="KAL0573723.1"/>
    </source>
</evidence>
<dbReference type="Pfam" id="PF00970">
    <property type="entry name" value="FAD_binding_6"/>
    <property type="match status" value="1"/>
</dbReference>
<dbReference type="Proteomes" id="UP001465976">
    <property type="component" value="Unassembled WGS sequence"/>
</dbReference>
<dbReference type="SUPFAM" id="SSF52343">
    <property type="entry name" value="Ferredoxin reductase-like, C-terminal NADP-linked domain"/>
    <property type="match status" value="1"/>
</dbReference>
<dbReference type="InterPro" id="IPR039261">
    <property type="entry name" value="FNR_nucleotide-bd"/>
</dbReference>
<sequence>MSLRAFYHANRWIAKRGISRNFSSKPPPKSSNFKYGPTAALLGVGIAASYYFFSPDVSRSAPTLADQVLSPSHFTRCTVTSSEESGPDTRLITVTVPKQSIPPASSLQPVWSVFIKDDDIQVERPYTPLEGLDSEGRMRFWIKRYPRGEVGRWLHSKKCGEDIELRGPLQTWTWKEDTWDEVVMISGGTGITPFYQLFHSVISRAPSTSSTRFTLLHSSKTHAELPPSAILDPLVSYGEENPSKFQVHLFVDSSAQSSNTVALAAHVGRIGRPEIVKSLQTDTSKSSWWNTLFGRNEKVDLGQRKILFLVCGPEPLV</sequence>
<dbReference type="PROSITE" id="PS51384">
    <property type="entry name" value="FAD_FR"/>
    <property type="match status" value="1"/>
</dbReference>
<dbReference type="InterPro" id="IPR017927">
    <property type="entry name" value="FAD-bd_FR_type"/>
</dbReference>
<reference evidence="7 8" key="1">
    <citation type="submission" date="2024-02" db="EMBL/GenBank/DDBJ databases">
        <title>A draft genome for the cacao thread blight pathogen Marasmius crinis-equi.</title>
        <authorList>
            <person name="Cohen S.P."/>
            <person name="Baruah I.K."/>
            <person name="Amoako-Attah I."/>
            <person name="Bukari Y."/>
            <person name="Meinhardt L.W."/>
            <person name="Bailey B.A."/>
        </authorList>
    </citation>
    <scope>NUCLEOTIDE SEQUENCE [LARGE SCALE GENOMIC DNA]</scope>
    <source>
        <strain evidence="7 8">GH-76</strain>
    </source>
</reference>
<dbReference type="PANTHER" id="PTHR19370:SF189">
    <property type="entry name" value="CYTOCHROME C MITOCHONDRIAL IMPORT FACTOR CYC2"/>
    <property type="match status" value="1"/>
</dbReference>
<comment type="cofactor">
    <cofactor evidence="1">
        <name>FAD</name>
        <dbReference type="ChEBI" id="CHEBI:57692"/>
    </cofactor>
</comment>
<organism evidence="7 8">
    <name type="scientific">Marasmius crinis-equi</name>
    <dbReference type="NCBI Taxonomy" id="585013"/>
    <lineage>
        <taxon>Eukaryota</taxon>
        <taxon>Fungi</taxon>
        <taxon>Dikarya</taxon>
        <taxon>Basidiomycota</taxon>
        <taxon>Agaricomycotina</taxon>
        <taxon>Agaricomycetes</taxon>
        <taxon>Agaricomycetidae</taxon>
        <taxon>Agaricales</taxon>
        <taxon>Marasmiineae</taxon>
        <taxon>Marasmiaceae</taxon>
        <taxon>Marasmius</taxon>
    </lineage>
</organism>
<keyword evidence="3" id="KW-0285">Flavoprotein</keyword>
<evidence type="ECO:0000256" key="4">
    <source>
        <dbReference type="ARBA" id="ARBA00022827"/>
    </source>
</evidence>
<evidence type="ECO:0000256" key="1">
    <source>
        <dbReference type="ARBA" id="ARBA00001974"/>
    </source>
</evidence>
<keyword evidence="4" id="KW-0274">FAD</keyword>
<dbReference type="PRINTS" id="PR00406">
    <property type="entry name" value="CYTB5RDTASE"/>
</dbReference>
<dbReference type="Gene3D" id="2.40.30.10">
    <property type="entry name" value="Translation factors"/>
    <property type="match status" value="1"/>
</dbReference>
<dbReference type="InterPro" id="IPR017938">
    <property type="entry name" value="Riboflavin_synthase-like_b-brl"/>
</dbReference>
<dbReference type="InterPro" id="IPR008333">
    <property type="entry name" value="Cbr1-like_FAD-bd_dom"/>
</dbReference>
<feature type="domain" description="FAD-binding FR-type" evidence="6">
    <location>
        <begin position="72"/>
        <end position="175"/>
    </location>
</feature>
<accession>A0ABR3FEX9</accession>
<dbReference type="CDD" id="cd06183">
    <property type="entry name" value="cyt_b5_reduct_like"/>
    <property type="match status" value="1"/>
</dbReference>
<gene>
    <name evidence="7" type="ORF">V5O48_008242</name>
</gene>
<dbReference type="EMBL" id="JBAHYK010000472">
    <property type="protein sequence ID" value="KAL0573723.1"/>
    <property type="molecule type" value="Genomic_DNA"/>
</dbReference>
<dbReference type="Pfam" id="PF08030">
    <property type="entry name" value="NAD_binding_6"/>
    <property type="match status" value="1"/>
</dbReference>
<evidence type="ECO:0000256" key="2">
    <source>
        <dbReference type="ARBA" id="ARBA00006105"/>
    </source>
</evidence>
<protein>
    <recommendedName>
        <fullName evidence="6">FAD-binding FR-type domain-containing protein</fullName>
    </recommendedName>
</protein>
<proteinExistence type="inferred from homology"/>
<evidence type="ECO:0000313" key="8">
    <source>
        <dbReference type="Proteomes" id="UP001465976"/>
    </source>
</evidence>
<dbReference type="Gene3D" id="3.40.50.80">
    <property type="entry name" value="Nucleotide-binding domain of ferredoxin-NADP reductase (FNR) module"/>
    <property type="match status" value="1"/>
</dbReference>
<name>A0ABR3FEX9_9AGAR</name>
<keyword evidence="5" id="KW-0560">Oxidoreductase</keyword>
<dbReference type="SUPFAM" id="SSF63380">
    <property type="entry name" value="Riboflavin synthase domain-like"/>
    <property type="match status" value="1"/>
</dbReference>
<evidence type="ECO:0000259" key="6">
    <source>
        <dbReference type="PROSITE" id="PS51384"/>
    </source>
</evidence>